<keyword evidence="4" id="KW-1185">Reference proteome</keyword>
<dbReference type="Proteomes" id="UP000586827">
    <property type="component" value="Unassembled WGS sequence"/>
</dbReference>
<evidence type="ECO:0000256" key="2">
    <source>
        <dbReference type="SAM" id="Phobius"/>
    </source>
</evidence>
<organism evidence="3 4">
    <name type="scientific">Nocardia uniformis</name>
    <dbReference type="NCBI Taxonomy" id="53432"/>
    <lineage>
        <taxon>Bacteria</taxon>
        <taxon>Bacillati</taxon>
        <taxon>Actinomycetota</taxon>
        <taxon>Actinomycetes</taxon>
        <taxon>Mycobacteriales</taxon>
        <taxon>Nocardiaceae</taxon>
        <taxon>Nocardia</taxon>
    </lineage>
</organism>
<feature type="transmembrane region" description="Helical" evidence="2">
    <location>
        <begin position="20"/>
        <end position="41"/>
    </location>
</feature>
<feature type="region of interest" description="Disordered" evidence="1">
    <location>
        <begin position="404"/>
        <end position="423"/>
    </location>
</feature>
<feature type="transmembrane region" description="Helical" evidence="2">
    <location>
        <begin position="146"/>
        <end position="165"/>
    </location>
</feature>
<keyword evidence="2" id="KW-1133">Transmembrane helix</keyword>
<keyword evidence="2" id="KW-0812">Transmembrane</keyword>
<gene>
    <name evidence="3" type="ORF">HLB23_37890</name>
</gene>
<dbReference type="AlphaFoldDB" id="A0A849CHR6"/>
<evidence type="ECO:0008006" key="5">
    <source>
        <dbReference type="Google" id="ProtNLM"/>
    </source>
</evidence>
<sequence>MPIDFAWTSQTSALQLDLLAYSLPRAIAAGALAALITAVLLTTLGSVVAAWITALGGMSVLLINHVFGESHPSSVSLSTMNFIDSLAGGAALGALGAAVLHHRLPAYGWTLGVLTSVLIGSVNPLPHVGGFLNETVPAANWHPTDMPPMWMILVTMALLTISALANRKRRPVDRPSIELPMTPILAGVLLVLVFIFSAEWLSRHGQSLADIGVAVLATVGGAIIAAMLLPGRDGGLVLLVVAVSAVGSAAIAASVPAWTIPLLLIVTALGLLGGSRKPAPTACLIALLGLAVYTAFTSNTESSLLIMIGTTALAWIAGYALGSATPRFVPNRVLGTVMLFVPSAVLGLRDFVSRGNYVLRENRDDPLVCTITPQDSASPAWAAFAITIGCLIGWRLLHISRPATEPTGAAPGSSPDSDADSDT</sequence>
<reference evidence="3 4" key="1">
    <citation type="submission" date="2020-05" db="EMBL/GenBank/DDBJ databases">
        <title>MicrobeNet Type strains.</title>
        <authorList>
            <person name="Nicholson A.C."/>
        </authorList>
    </citation>
    <scope>NUCLEOTIDE SEQUENCE [LARGE SCALE GENOMIC DNA]</scope>
    <source>
        <strain evidence="3 4">JCM 3224</strain>
    </source>
</reference>
<feature type="transmembrane region" description="Helical" evidence="2">
    <location>
        <begin position="304"/>
        <end position="321"/>
    </location>
</feature>
<feature type="transmembrane region" description="Helical" evidence="2">
    <location>
        <begin position="177"/>
        <end position="196"/>
    </location>
</feature>
<evidence type="ECO:0000313" key="4">
    <source>
        <dbReference type="Proteomes" id="UP000586827"/>
    </source>
</evidence>
<dbReference type="EMBL" id="JABELX010000023">
    <property type="protein sequence ID" value="NNH75559.1"/>
    <property type="molecule type" value="Genomic_DNA"/>
</dbReference>
<feature type="transmembrane region" description="Helical" evidence="2">
    <location>
        <begin position="281"/>
        <end position="298"/>
    </location>
</feature>
<keyword evidence="2" id="KW-0472">Membrane</keyword>
<proteinExistence type="predicted"/>
<accession>A0A849CHR6</accession>
<feature type="transmembrane region" description="Helical" evidence="2">
    <location>
        <begin position="380"/>
        <end position="397"/>
    </location>
</feature>
<name>A0A849CHR6_9NOCA</name>
<feature type="transmembrane region" description="Helical" evidence="2">
    <location>
        <begin position="208"/>
        <end position="229"/>
    </location>
</feature>
<feature type="transmembrane region" description="Helical" evidence="2">
    <location>
        <begin position="236"/>
        <end position="252"/>
    </location>
</feature>
<feature type="transmembrane region" description="Helical" evidence="2">
    <location>
        <begin position="48"/>
        <end position="67"/>
    </location>
</feature>
<evidence type="ECO:0000256" key="1">
    <source>
        <dbReference type="SAM" id="MobiDB-lite"/>
    </source>
</evidence>
<evidence type="ECO:0000313" key="3">
    <source>
        <dbReference type="EMBL" id="NNH75559.1"/>
    </source>
</evidence>
<comment type="caution">
    <text evidence="3">The sequence shown here is derived from an EMBL/GenBank/DDBJ whole genome shotgun (WGS) entry which is preliminary data.</text>
</comment>
<feature type="transmembrane region" description="Helical" evidence="2">
    <location>
        <begin position="79"/>
        <end position="100"/>
    </location>
</feature>
<protein>
    <recommendedName>
        <fullName evidence="5">NocH</fullName>
    </recommendedName>
</protein>
<feature type="transmembrane region" description="Helical" evidence="2">
    <location>
        <begin position="107"/>
        <end position="126"/>
    </location>
</feature>